<accession>A0A326RR19</accession>
<protein>
    <submittedName>
        <fullName evidence="2">PIN domain nuclease of toxin-antitoxin system</fullName>
    </submittedName>
</protein>
<dbReference type="Gene3D" id="3.40.50.1010">
    <property type="entry name" value="5'-nuclease"/>
    <property type="match status" value="1"/>
</dbReference>
<dbReference type="PANTHER" id="PTHR36173">
    <property type="entry name" value="RIBONUCLEASE VAPC16-RELATED"/>
    <property type="match status" value="1"/>
</dbReference>
<gene>
    <name evidence="2" type="ORF">CLV31_10568</name>
</gene>
<dbReference type="CDD" id="cd09872">
    <property type="entry name" value="PIN_Sll0205-like"/>
    <property type="match status" value="1"/>
</dbReference>
<sequence length="133" mass="15579">MKYLVDTHVLLWLAYEDDKLSKAAQEILLDPRNEIYLSAVSFWEIGLKFQSGKLDLKGHTPEMLKAGFDQYFEFRSLDLTVEDALSVFRLESSIHKDPFDRMLIWQALRHSLTLLTADESIKRYQEIGLKVVW</sequence>
<dbReference type="Proteomes" id="UP000248917">
    <property type="component" value="Unassembled WGS sequence"/>
</dbReference>
<dbReference type="PANTHER" id="PTHR36173:SF2">
    <property type="entry name" value="RIBONUCLEASE VAPC16"/>
    <property type="match status" value="1"/>
</dbReference>
<name>A0A326RR19_9BACT</name>
<evidence type="ECO:0000259" key="1">
    <source>
        <dbReference type="Pfam" id="PF01850"/>
    </source>
</evidence>
<dbReference type="Pfam" id="PF01850">
    <property type="entry name" value="PIN"/>
    <property type="match status" value="1"/>
</dbReference>
<dbReference type="EMBL" id="QKTX01000005">
    <property type="protein sequence ID" value="PZV83843.1"/>
    <property type="molecule type" value="Genomic_DNA"/>
</dbReference>
<comment type="caution">
    <text evidence="2">The sequence shown here is derived from an EMBL/GenBank/DDBJ whole genome shotgun (WGS) entry which is preliminary data.</text>
</comment>
<evidence type="ECO:0000313" key="3">
    <source>
        <dbReference type="Proteomes" id="UP000248917"/>
    </source>
</evidence>
<dbReference type="RefSeq" id="WP_111392459.1">
    <property type="nucleotide sequence ID" value="NZ_QKTX01000005.1"/>
</dbReference>
<dbReference type="AlphaFoldDB" id="A0A326RR19"/>
<dbReference type="OrthoDB" id="9798990at2"/>
<dbReference type="InterPro" id="IPR041705">
    <property type="entry name" value="PIN_Sll0205"/>
</dbReference>
<reference evidence="2 3" key="1">
    <citation type="submission" date="2018-06" db="EMBL/GenBank/DDBJ databases">
        <title>Genomic Encyclopedia of Archaeal and Bacterial Type Strains, Phase II (KMG-II): from individual species to whole genera.</title>
        <authorList>
            <person name="Goeker M."/>
        </authorList>
    </citation>
    <scope>NUCLEOTIDE SEQUENCE [LARGE SCALE GENOMIC DNA]</scope>
    <source>
        <strain evidence="2 3">T4</strain>
    </source>
</reference>
<feature type="domain" description="PIN" evidence="1">
    <location>
        <begin position="3"/>
        <end position="125"/>
    </location>
</feature>
<dbReference type="InterPro" id="IPR002716">
    <property type="entry name" value="PIN_dom"/>
</dbReference>
<proteinExistence type="predicted"/>
<keyword evidence="3" id="KW-1185">Reference proteome</keyword>
<evidence type="ECO:0000313" key="2">
    <source>
        <dbReference type="EMBL" id="PZV83843.1"/>
    </source>
</evidence>
<dbReference type="InterPro" id="IPR029060">
    <property type="entry name" value="PIN-like_dom_sf"/>
</dbReference>
<dbReference type="InterPro" id="IPR052919">
    <property type="entry name" value="TA_system_RNase"/>
</dbReference>
<organism evidence="2 3">
    <name type="scientific">Algoriphagus aquaeductus</name>
    <dbReference type="NCBI Taxonomy" id="475299"/>
    <lineage>
        <taxon>Bacteria</taxon>
        <taxon>Pseudomonadati</taxon>
        <taxon>Bacteroidota</taxon>
        <taxon>Cytophagia</taxon>
        <taxon>Cytophagales</taxon>
        <taxon>Cyclobacteriaceae</taxon>
        <taxon>Algoriphagus</taxon>
    </lineage>
</organism>
<dbReference type="SUPFAM" id="SSF88723">
    <property type="entry name" value="PIN domain-like"/>
    <property type="match status" value="1"/>
</dbReference>